<protein>
    <recommendedName>
        <fullName evidence="4">DUF4956 domain-containing protein</fullName>
    </recommendedName>
</protein>
<dbReference type="AlphaFoldDB" id="A0A518BED6"/>
<dbReference type="EMBL" id="CP036287">
    <property type="protein sequence ID" value="QDU65348.1"/>
    <property type="molecule type" value="Genomic_DNA"/>
</dbReference>
<keyword evidence="1" id="KW-0472">Membrane</keyword>
<keyword evidence="1" id="KW-0812">Transmembrane</keyword>
<dbReference type="InterPro" id="IPR032531">
    <property type="entry name" value="DUF4956"/>
</dbReference>
<evidence type="ECO:0000313" key="3">
    <source>
        <dbReference type="Proteomes" id="UP000316921"/>
    </source>
</evidence>
<evidence type="ECO:0008006" key="4">
    <source>
        <dbReference type="Google" id="ProtNLM"/>
    </source>
</evidence>
<evidence type="ECO:0000256" key="1">
    <source>
        <dbReference type="SAM" id="Phobius"/>
    </source>
</evidence>
<evidence type="ECO:0000313" key="2">
    <source>
        <dbReference type="EMBL" id="QDU65348.1"/>
    </source>
</evidence>
<dbReference type="Pfam" id="PF16316">
    <property type="entry name" value="DUF4956"/>
    <property type="match status" value="1"/>
</dbReference>
<feature type="transmembrane region" description="Helical" evidence="1">
    <location>
        <begin position="20"/>
        <end position="43"/>
    </location>
</feature>
<keyword evidence="3" id="KW-1185">Reference proteome</keyword>
<reference evidence="2 3" key="1">
    <citation type="submission" date="2019-02" db="EMBL/GenBank/DDBJ databases">
        <title>Deep-cultivation of Planctomycetes and their phenomic and genomic characterization uncovers novel biology.</title>
        <authorList>
            <person name="Wiegand S."/>
            <person name="Jogler M."/>
            <person name="Boedeker C."/>
            <person name="Pinto D."/>
            <person name="Vollmers J."/>
            <person name="Rivas-Marin E."/>
            <person name="Kohn T."/>
            <person name="Peeters S.H."/>
            <person name="Heuer A."/>
            <person name="Rast P."/>
            <person name="Oberbeckmann S."/>
            <person name="Bunk B."/>
            <person name="Jeske O."/>
            <person name="Meyerdierks A."/>
            <person name="Storesund J.E."/>
            <person name="Kallscheuer N."/>
            <person name="Luecker S."/>
            <person name="Lage O.M."/>
            <person name="Pohl T."/>
            <person name="Merkel B.J."/>
            <person name="Hornburger P."/>
            <person name="Mueller R.-W."/>
            <person name="Bruemmer F."/>
            <person name="Labrenz M."/>
            <person name="Spormann A.M."/>
            <person name="Op den Camp H."/>
            <person name="Overmann J."/>
            <person name="Amann R."/>
            <person name="Jetten M.S.M."/>
            <person name="Mascher T."/>
            <person name="Medema M.H."/>
            <person name="Devos D.P."/>
            <person name="Kaster A.-K."/>
            <person name="Ovreas L."/>
            <person name="Rohde M."/>
            <person name="Galperin M.Y."/>
            <person name="Jogler C."/>
        </authorList>
    </citation>
    <scope>NUCLEOTIDE SEQUENCE [LARGE SCALE GENOMIC DNA]</scope>
    <source>
        <strain evidence="2 3">Pla133</strain>
    </source>
</reference>
<sequence length="235" mass="25234">MNTLEQFLDSLGQSALEDLGLVPTLVNLALVLALGQLLSWHYLRFSPVLSNKRKFARMFVFIAATTMMVISVVKTSLALSLGLVGALSIIRFRTPIKEPEELAYLFLAVGLGIGLGADQRLATSVVFLVILTYLALAQGRPNHGLPARKLVHVSSVLAGEGSSGEAEALLERLLAKVEGGALQVDVRRVDIHERTFNANLVLDLVGAKELGSLLTRIREALPDATISVVEGNALD</sequence>
<gene>
    <name evidence="2" type="ORF">Pla133_04130</name>
</gene>
<dbReference type="RefSeq" id="WP_145061862.1">
    <property type="nucleotide sequence ID" value="NZ_CP036287.1"/>
</dbReference>
<dbReference type="Proteomes" id="UP000316921">
    <property type="component" value="Chromosome"/>
</dbReference>
<organism evidence="2 3">
    <name type="scientific">Engelhardtia mirabilis</name>
    <dbReference type="NCBI Taxonomy" id="2528011"/>
    <lineage>
        <taxon>Bacteria</taxon>
        <taxon>Pseudomonadati</taxon>
        <taxon>Planctomycetota</taxon>
        <taxon>Planctomycetia</taxon>
        <taxon>Planctomycetia incertae sedis</taxon>
        <taxon>Engelhardtia</taxon>
    </lineage>
</organism>
<name>A0A518BED6_9BACT</name>
<proteinExistence type="predicted"/>
<dbReference type="KEGG" id="pbap:Pla133_04130"/>
<keyword evidence="1" id="KW-1133">Transmembrane helix</keyword>
<accession>A0A518BED6</accession>
<feature type="transmembrane region" description="Helical" evidence="1">
    <location>
        <begin position="55"/>
        <end position="83"/>
    </location>
</feature>